<accession>A0AAN7TCN8</accession>
<evidence type="ECO:0000313" key="2">
    <source>
        <dbReference type="Proteomes" id="UP001310890"/>
    </source>
</evidence>
<organism evidence="1 2">
    <name type="scientific">Meristemomyces frigidus</name>
    <dbReference type="NCBI Taxonomy" id="1508187"/>
    <lineage>
        <taxon>Eukaryota</taxon>
        <taxon>Fungi</taxon>
        <taxon>Dikarya</taxon>
        <taxon>Ascomycota</taxon>
        <taxon>Pezizomycotina</taxon>
        <taxon>Dothideomycetes</taxon>
        <taxon>Dothideomycetidae</taxon>
        <taxon>Mycosphaerellales</taxon>
        <taxon>Teratosphaeriaceae</taxon>
        <taxon>Meristemomyces</taxon>
    </lineage>
</organism>
<protein>
    <submittedName>
        <fullName evidence="1">Uncharacterized protein</fullName>
    </submittedName>
</protein>
<proteinExistence type="predicted"/>
<evidence type="ECO:0000313" key="1">
    <source>
        <dbReference type="EMBL" id="KAK5109399.1"/>
    </source>
</evidence>
<sequence>MCPPGVDQTCRTTCRWNLLVPTIHQHQALGHARRSEFLSPLEFLDRKQRIDFGAFGLLARYPLHSSTPAIRSSPVLNRTASSSALESLPAELLSNILTGPELEAKDIINLGLASTTLWLHTIAHVHHHTSTNTGSWAGEPLLCTGTWLTSLPPRIYELEPAERVKEAEYHAVISENVPAPLQGLGQAGTVARQRVWWGPCPARNWNYDNIHNDDEDVEGNSGTMWSRALEKCLYESNADGVAGAGFEIMAKVRLWHDLLNATQVSRPRPDEGEEEKEQWVLRNLTSHEYFRLRLHPSWRGHGPQAFVSGSRWLSLDQALVMFICWVGGAENGETSIPGGEVLGEGKRIRGVLGVGRWAGDRFDAVRTWTTLRKDGGGGGSKDGGDVVEEWMAKGKDVTDEVSRRAEEISESSPHLLSFGKEGFHCSRDHADLVMCHREAPHRPD</sequence>
<name>A0AAN7TCN8_9PEZI</name>
<comment type="caution">
    <text evidence="1">The sequence shown here is derived from an EMBL/GenBank/DDBJ whole genome shotgun (WGS) entry which is preliminary data.</text>
</comment>
<dbReference type="AlphaFoldDB" id="A0AAN7TCN8"/>
<gene>
    <name evidence="1" type="ORF">LTR62_007065</name>
</gene>
<reference evidence="1" key="1">
    <citation type="submission" date="2023-08" db="EMBL/GenBank/DDBJ databases">
        <title>Black Yeasts Isolated from many extreme environments.</title>
        <authorList>
            <person name="Coleine C."/>
            <person name="Stajich J.E."/>
            <person name="Selbmann L."/>
        </authorList>
    </citation>
    <scope>NUCLEOTIDE SEQUENCE</scope>
    <source>
        <strain evidence="1">CCFEE 5401</strain>
    </source>
</reference>
<dbReference type="Proteomes" id="UP001310890">
    <property type="component" value="Unassembled WGS sequence"/>
</dbReference>
<dbReference type="EMBL" id="JAVRRL010000065">
    <property type="protein sequence ID" value="KAK5109399.1"/>
    <property type="molecule type" value="Genomic_DNA"/>
</dbReference>